<dbReference type="AlphaFoldDB" id="A0A7J5SQ06"/>
<dbReference type="Gene3D" id="3.30.930.30">
    <property type="match status" value="1"/>
</dbReference>
<comment type="similarity">
    <text evidence="1">Belongs to the MobA/MobL family.</text>
</comment>
<dbReference type="Pfam" id="PF03389">
    <property type="entry name" value="MobA_MobL"/>
    <property type="match status" value="1"/>
</dbReference>
<gene>
    <name evidence="4" type="ORF">GBC97_11345</name>
</gene>
<evidence type="ECO:0000259" key="3">
    <source>
        <dbReference type="Pfam" id="PF03389"/>
    </source>
</evidence>
<name>A0A7J5SQ06_BIFLN</name>
<accession>A0A7J5SQ06</accession>
<feature type="domain" description="MobA/MobL protein" evidence="3">
    <location>
        <begin position="19"/>
        <end position="63"/>
    </location>
</feature>
<proteinExistence type="inferred from homology"/>
<evidence type="ECO:0000313" key="5">
    <source>
        <dbReference type="Proteomes" id="UP000461165"/>
    </source>
</evidence>
<evidence type="ECO:0000256" key="2">
    <source>
        <dbReference type="ARBA" id="ARBA00022971"/>
    </source>
</evidence>
<dbReference type="EMBL" id="WDVF01000042">
    <property type="protein sequence ID" value="KAB7131012.1"/>
    <property type="molecule type" value="Genomic_DNA"/>
</dbReference>
<dbReference type="InterPro" id="IPR005053">
    <property type="entry name" value="MobA_MobL"/>
</dbReference>
<evidence type="ECO:0000313" key="4">
    <source>
        <dbReference type="EMBL" id="KAB7131012.1"/>
    </source>
</evidence>
<feature type="non-terminal residue" evidence="4">
    <location>
        <position position="64"/>
    </location>
</feature>
<sequence length="64" mass="7071">MAIYHLSVSNVSRASGSKATATLSYISGRRVHDERRGETYDYGRKERVLRVGTLLPEGAPAEYA</sequence>
<dbReference type="RefSeq" id="WP_182428389.1">
    <property type="nucleotide sequence ID" value="NZ_QRPT01000025.1"/>
</dbReference>
<comment type="caution">
    <text evidence="4">The sequence shown here is derived from an EMBL/GenBank/DDBJ whole genome shotgun (WGS) entry which is preliminary data.</text>
</comment>
<organism evidence="4 5">
    <name type="scientific">Bifidobacterium longum</name>
    <dbReference type="NCBI Taxonomy" id="216816"/>
    <lineage>
        <taxon>Bacteria</taxon>
        <taxon>Bacillati</taxon>
        <taxon>Actinomycetota</taxon>
        <taxon>Actinomycetes</taxon>
        <taxon>Bifidobacteriales</taxon>
        <taxon>Bifidobacteriaceae</taxon>
        <taxon>Bifidobacterium</taxon>
    </lineage>
</organism>
<protein>
    <submittedName>
        <fullName evidence="4">Mobilization protein MobA</fullName>
    </submittedName>
</protein>
<dbReference type="Proteomes" id="UP000461165">
    <property type="component" value="Unassembled WGS sequence"/>
</dbReference>
<keyword evidence="2" id="KW-0184">Conjugation</keyword>
<reference evidence="4 5" key="1">
    <citation type="journal article" date="2019" name="Nat. Med.">
        <title>A library of human gut bacterial isolates paired with longitudinal multiomics data enables mechanistic microbiome research.</title>
        <authorList>
            <person name="Poyet M."/>
            <person name="Groussin M."/>
            <person name="Gibbons S.M."/>
            <person name="Avila-Pacheco J."/>
            <person name="Jiang X."/>
            <person name="Kearney S.M."/>
            <person name="Perrotta A.R."/>
            <person name="Berdy B."/>
            <person name="Zhao S."/>
            <person name="Lieberman T.D."/>
            <person name="Swanson P.K."/>
            <person name="Smith M."/>
            <person name="Roesemann S."/>
            <person name="Alexander J.E."/>
            <person name="Rich S.A."/>
            <person name="Livny J."/>
            <person name="Vlamakis H."/>
            <person name="Clish C."/>
            <person name="Bullock K."/>
            <person name="Deik A."/>
            <person name="Scott J."/>
            <person name="Pierce K.A."/>
            <person name="Xavier R.J."/>
            <person name="Alm E.J."/>
        </authorList>
    </citation>
    <scope>NUCLEOTIDE SEQUENCE [LARGE SCALE GENOMIC DNA]</scope>
    <source>
        <strain evidence="4 5">BIOML-A166</strain>
    </source>
</reference>
<evidence type="ECO:0000256" key="1">
    <source>
        <dbReference type="ARBA" id="ARBA00010873"/>
    </source>
</evidence>